<dbReference type="Pfam" id="PF12760">
    <property type="entry name" value="Zn_ribbon_IS1595"/>
    <property type="match status" value="1"/>
</dbReference>
<evidence type="ECO:0000313" key="2">
    <source>
        <dbReference type="EMBL" id="UUO65047.1"/>
    </source>
</evidence>
<dbReference type="InterPro" id="IPR024442">
    <property type="entry name" value="Transposase_Zn_ribbon"/>
</dbReference>
<dbReference type="AlphaFoldDB" id="A0AAE9N5A3"/>
<protein>
    <submittedName>
        <fullName evidence="2">IS1595 family transposase</fullName>
    </submittedName>
</protein>
<reference evidence="2" key="1">
    <citation type="submission" date="2018-04" db="EMBL/GenBank/DDBJ databases">
        <title>Genomes of Endosymbiotic and Endophytic Bradyrhizobium Publication status.</title>
        <authorList>
            <person name="Guha S."/>
            <person name="Jorrin B."/>
            <person name="Sarkar M."/>
            <person name="Poole P.S."/>
            <person name="DasGupta M."/>
        </authorList>
    </citation>
    <scope>NUCLEOTIDE SEQUENCE</scope>
    <source>
        <strain evidence="2">WBOS16</strain>
    </source>
</reference>
<gene>
    <name evidence="2" type="ORF">DCM83_07330</name>
</gene>
<evidence type="ECO:0000259" key="1">
    <source>
        <dbReference type="SMART" id="SM01126"/>
    </source>
</evidence>
<sequence length="305" mass="34530">MLTQFKTLTDLMIAFQDPQTAVDHFKAIRWPNGPVCPYCHSADAYTLSRKNMHRCAKCRRNFSVTVGTIFQDTKLPLRIWFGAIWLITNHPKGIASTTLAKDLGITQKSAWFVLHRLRHAARTRSFNRPMTGEVEVDETYVGGKAINRHKRRSGTQGGPKDKTPVIGAVEREGEVVAKVLPVANKATMHEFVKETVAPEAKMLATDAHPVYQRLEGYPSHQIVNHQAGEYKKGEAHTNSIESVWALLKRQIVGTHHWVSAKHLQQYVQEMTWRLNRRSMTPADRMNALFECVAGPLPYKVLIADE</sequence>
<dbReference type="InterPro" id="IPR053164">
    <property type="entry name" value="IS1016-like_transposase"/>
</dbReference>
<organism evidence="2 3">
    <name type="scientific">Bradyrhizobium betae</name>
    <dbReference type="NCBI Taxonomy" id="244734"/>
    <lineage>
        <taxon>Bacteria</taxon>
        <taxon>Pseudomonadati</taxon>
        <taxon>Pseudomonadota</taxon>
        <taxon>Alphaproteobacteria</taxon>
        <taxon>Hyphomicrobiales</taxon>
        <taxon>Nitrobacteraceae</taxon>
        <taxon>Bradyrhizobium</taxon>
    </lineage>
</organism>
<dbReference type="SMART" id="SM01126">
    <property type="entry name" value="DDE_Tnp_IS1595"/>
    <property type="match status" value="1"/>
</dbReference>
<dbReference type="Proteomes" id="UP001058872">
    <property type="component" value="Chromosome"/>
</dbReference>
<accession>A0AAE9N5A3</accession>
<dbReference type="InterPro" id="IPR024445">
    <property type="entry name" value="Tnp_ISXO2-like"/>
</dbReference>
<dbReference type="PANTHER" id="PTHR47163:SF2">
    <property type="entry name" value="SI:DKEY-17M8.2"/>
    <property type="match status" value="1"/>
</dbReference>
<dbReference type="Pfam" id="PF12762">
    <property type="entry name" value="DDE_Tnp_IS1595"/>
    <property type="match status" value="1"/>
</dbReference>
<evidence type="ECO:0000313" key="3">
    <source>
        <dbReference type="Proteomes" id="UP001058872"/>
    </source>
</evidence>
<name>A0AAE9N5A3_9BRAD</name>
<dbReference type="EMBL" id="CP028989">
    <property type="protein sequence ID" value="UUO65047.1"/>
    <property type="molecule type" value="Genomic_DNA"/>
</dbReference>
<feature type="domain" description="ISXO2-like transposase" evidence="1">
    <location>
        <begin position="129"/>
        <end position="275"/>
    </location>
</feature>
<dbReference type="RefSeq" id="WP_257179362.1">
    <property type="nucleotide sequence ID" value="NZ_CP028989.1"/>
</dbReference>
<dbReference type="PANTHER" id="PTHR47163">
    <property type="entry name" value="DDE_TNP_IS1595 DOMAIN-CONTAINING PROTEIN"/>
    <property type="match status" value="1"/>
</dbReference>
<proteinExistence type="predicted"/>
<dbReference type="NCBIfam" id="NF033547">
    <property type="entry name" value="transpos_IS1595"/>
    <property type="match status" value="1"/>
</dbReference>